<comment type="caution">
    <text evidence="1">The sequence shown here is derived from an EMBL/GenBank/DDBJ whole genome shotgun (WGS) entry which is preliminary data.</text>
</comment>
<proteinExistence type="predicted"/>
<name>A0A3S4DXH8_9MICO</name>
<dbReference type="RefSeq" id="WP_128499997.1">
    <property type="nucleotide sequence ID" value="NZ_RZNC01000006.1"/>
</dbReference>
<dbReference type="EMBL" id="RZNC01000006">
    <property type="protein sequence ID" value="RWZ58463.1"/>
    <property type="molecule type" value="Genomic_DNA"/>
</dbReference>
<gene>
    <name evidence="1" type="ORF">ELQ92_14250</name>
</gene>
<evidence type="ECO:0000313" key="1">
    <source>
        <dbReference type="EMBL" id="RWZ58463.1"/>
    </source>
</evidence>
<dbReference type="AlphaFoldDB" id="A0A3S4DXH8"/>
<dbReference type="Proteomes" id="UP000288603">
    <property type="component" value="Unassembled WGS sequence"/>
</dbReference>
<evidence type="ECO:0000313" key="2">
    <source>
        <dbReference type="Proteomes" id="UP000288603"/>
    </source>
</evidence>
<reference evidence="1 2" key="1">
    <citation type="submission" date="2018-12" db="EMBL/GenBank/DDBJ databases">
        <authorList>
            <person name="Li F."/>
        </authorList>
    </citation>
    <scope>NUCLEOTIDE SEQUENCE [LARGE SCALE GENOMIC DNA]</scope>
    <source>
        <strain evidence="1 2">8H24J-4-2</strain>
    </source>
</reference>
<sequence length="126" mass="13882">MTFGARGAQIDRFVGWLRGLEVGDLQRVVAVIPVPRPAHIKDAQRTLDSVKVSAAQNQSLNKALRDLWAESGARDAFDDAGLFLRLATNTSMAGQAILVRDRLAPETFDLIVRPFRDAGFDFDQEA</sequence>
<protein>
    <submittedName>
        <fullName evidence="1">Uncharacterized protein</fullName>
    </submittedName>
</protein>
<accession>A0A3S4DXH8</accession>
<keyword evidence="2" id="KW-1185">Reference proteome</keyword>
<organism evidence="1 2">
    <name type="scientific">Labedella populi</name>
    <dbReference type="NCBI Taxonomy" id="2498850"/>
    <lineage>
        <taxon>Bacteria</taxon>
        <taxon>Bacillati</taxon>
        <taxon>Actinomycetota</taxon>
        <taxon>Actinomycetes</taxon>
        <taxon>Micrococcales</taxon>
        <taxon>Microbacteriaceae</taxon>
        <taxon>Labedella</taxon>
    </lineage>
</organism>